<organism evidence="3 4">
    <name type="scientific">Bacteroides eggerthii</name>
    <dbReference type="NCBI Taxonomy" id="28111"/>
    <lineage>
        <taxon>Bacteria</taxon>
        <taxon>Pseudomonadati</taxon>
        <taxon>Bacteroidota</taxon>
        <taxon>Bacteroidia</taxon>
        <taxon>Bacteroidales</taxon>
        <taxon>Bacteroidaceae</taxon>
        <taxon>Bacteroides</taxon>
    </lineage>
</organism>
<sequence length="382" mass="44920">MKILFDLISIQGYHSGGGEYVKIVFQKLLSNESNSIFGLYDSHLPFLGRDLDDISTRVQLLDVQNKDIYEYIRTYEIDTFFIGIVQRYIRYNLQNIECKIICVIHDVGDLEIVNNNIHYLYPYSLKNYMRMSIDYWLRNTKYSTPNRVKAQYQKIEPLLLQDNVTLITVSKYTRNSLLYFFTKLEKKQINVLYPPGKKYILDKNVSKENLTNIFSQKKKYLLFLNANRENKNFNILLRSWNVIKKRFPDMLLIVTGSKGELSDKDIISFDYVSNSDVEYLYMNAWALIYSSYTEGFGYPPIEAMKYSTPVISSNVCSMPEILGDAALYFSPLYENDLFCKVECLSENYHYYKMKSREQYQKIALKQVQDFDKLINGIIDGFS</sequence>
<feature type="domain" description="Glycosyl transferase family 1" evidence="1">
    <location>
        <begin position="215"/>
        <end position="326"/>
    </location>
</feature>
<evidence type="ECO:0000313" key="3">
    <source>
        <dbReference type="EMBL" id="RYT67661.1"/>
    </source>
</evidence>
<dbReference type="AlphaFoldDB" id="A0A4Q5GHE2"/>
<dbReference type="Gene3D" id="3.40.50.2000">
    <property type="entry name" value="Glycogen Phosphorylase B"/>
    <property type="match status" value="1"/>
</dbReference>
<dbReference type="RefSeq" id="WP_118363756.1">
    <property type="nucleotide sequence ID" value="NZ_JADNCV010000009.1"/>
</dbReference>
<dbReference type="Pfam" id="PF00534">
    <property type="entry name" value="Glycos_transf_1"/>
    <property type="match status" value="1"/>
</dbReference>
<evidence type="ECO:0000313" key="4">
    <source>
        <dbReference type="Proteomes" id="UP000291917"/>
    </source>
</evidence>
<evidence type="ECO:0000259" key="1">
    <source>
        <dbReference type="Pfam" id="PF00534"/>
    </source>
</evidence>
<dbReference type="EMBL" id="VVZX01000045">
    <property type="protein sequence ID" value="KAA5268213.1"/>
    <property type="molecule type" value="Genomic_DNA"/>
</dbReference>
<name>A0A4Q5GHE2_9BACE</name>
<dbReference type="GO" id="GO:0016757">
    <property type="term" value="F:glycosyltransferase activity"/>
    <property type="evidence" value="ECO:0007669"/>
    <property type="project" value="InterPro"/>
</dbReference>
<dbReference type="EMBL" id="RCXL01000049">
    <property type="protein sequence ID" value="RYT67661.1"/>
    <property type="molecule type" value="Genomic_DNA"/>
</dbReference>
<reference evidence="3 4" key="2">
    <citation type="journal article" date="2019" name="Science, e1252229">
        <title>Invertible promoters mediate bacterial phase variation, antibiotic resistance, and host adaptation in the gut.</title>
        <authorList>
            <person name="Jiang X."/>
            <person name="Hall A.B."/>
            <person name="Arthur T.D."/>
            <person name="Plichta D.R."/>
            <person name="Covington C.T."/>
            <person name="Poyet M."/>
            <person name="Crothers J."/>
            <person name="Moses P.L."/>
            <person name="Tolonen A.C."/>
            <person name="Vlamakis H."/>
            <person name="Alm E.J."/>
            <person name="Xavier R.J."/>
        </authorList>
    </citation>
    <scope>NUCLEOTIDE SEQUENCE [LARGE SCALE GENOMIC DNA]</scope>
    <source>
        <strain evidence="3">Bj_0095</strain>
        <strain evidence="4">bj_0095</strain>
    </source>
</reference>
<protein>
    <submittedName>
        <fullName evidence="2 3">Glycosyltransferase</fullName>
    </submittedName>
</protein>
<dbReference type="PANTHER" id="PTHR46401">
    <property type="entry name" value="GLYCOSYLTRANSFERASE WBBK-RELATED"/>
    <property type="match status" value="1"/>
</dbReference>
<keyword evidence="3" id="KW-0808">Transferase</keyword>
<accession>A0A4Q5GHE2</accession>
<dbReference type="Proteomes" id="UP000291917">
    <property type="component" value="Unassembled WGS sequence"/>
</dbReference>
<keyword evidence="5" id="KW-1185">Reference proteome</keyword>
<evidence type="ECO:0000313" key="5">
    <source>
        <dbReference type="Proteomes" id="UP000335496"/>
    </source>
</evidence>
<dbReference type="SUPFAM" id="SSF53756">
    <property type="entry name" value="UDP-Glycosyltransferase/glycogen phosphorylase"/>
    <property type="match status" value="1"/>
</dbReference>
<dbReference type="InterPro" id="IPR001296">
    <property type="entry name" value="Glyco_trans_1"/>
</dbReference>
<gene>
    <name evidence="3" type="ORF">EAJ03_18885</name>
    <name evidence="2" type="ORF">F2Z23_19015</name>
</gene>
<dbReference type="PANTHER" id="PTHR46401:SF8">
    <property type="entry name" value="BLL6006 PROTEIN"/>
    <property type="match status" value="1"/>
</dbReference>
<proteinExistence type="predicted"/>
<comment type="caution">
    <text evidence="3">The sequence shown here is derived from an EMBL/GenBank/DDBJ whole genome shotgun (WGS) entry which is preliminary data.</text>
</comment>
<reference evidence="2 5" key="1">
    <citation type="journal article" date="2019" name="Nat. Med.">
        <title>A library of human gut bacterial isolates paired with longitudinal multiomics data enables mechanistic microbiome research.</title>
        <authorList>
            <person name="Poyet M."/>
            <person name="Groussin M."/>
            <person name="Gibbons S.M."/>
            <person name="Avila-Pacheco J."/>
            <person name="Jiang X."/>
            <person name="Kearney S.M."/>
            <person name="Perrotta A.R."/>
            <person name="Berdy B."/>
            <person name="Zhao S."/>
            <person name="Lieberman T.D."/>
            <person name="Swanson P.K."/>
            <person name="Smith M."/>
            <person name="Roesemann S."/>
            <person name="Alexander J.E."/>
            <person name="Rich S.A."/>
            <person name="Livny J."/>
            <person name="Vlamakis H."/>
            <person name="Clish C."/>
            <person name="Bullock K."/>
            <person name="Deik A."/>
            <person name="Scott J."/>
            <person name="Pierce K.A."/>
            <person name="Xavier R.J."/>
            <person name="Alm E.J."/>
        </authorList>
    </citation>
    <scope>NUCLEOTIDE SEQUENCE [LARGE SCALE GENOMIC DNA]</scope>
    <source>
        <strain evidence="2 5">BIOML-A1</strain>
    </source>
</reference>
<dbReference type="Proteomes" id="UP000335496">
    <property type="component" value="Unassembled WGS sequence"/>
</dbReference>
<evidence type="ECO:0000313" key="2">
    <source>
        <dbReference type="EMBL" id="KAA5268213.1"/>
    </source>
</evidence>